<dbReference type="GO" id="GO:0071972">
    <property type="term" value="F:peptidoglycan L,D-transpeptidase activity"/>
    <property type="evidence" value="ECO:0007669"/>
    <property type="project" value="TreeGrafter"/>
</dbReference>
<evidence type="ECO:0000313" key="3">
    <source>
        <dbReference type="EMBL" id="MEO3717947.1"/>
    </source>
</evidence>
<protein>
    <submittedName>
        <fullName evidence="3">Penicillin-binding transpeptidase domain-containing protein</fullName>
    </submittedName>
</protein>
<proteinExistence type="predicted"/>
<evidence type="ECO:0000259" key="1">
    <source>
        <dbReference type="Pfam" id="PF00905"/>
    </source>
</evidence>
<evidence type="ECO:0000259" key="2">
    <source>
        <dbReference type="Pfam" id="PF21922"/>
    </source>
</evidence>
<dbReference type="RefSeq" id="WP_284826835.1">
    <property type="nucleotide sequence ID" value="NZ_JASOOY020000033.1"/>
</dbReference>
<dbReference type="Pfam" id="PF21922">
    <property type="entry name" value="PBP_dimer_2"/>
    <property type="match status" value="1"/>
</dbReference>
<dbReference type="Gene3D" id="3.40.710.10">
    <property type="entry name" value="DD-peptidase/beta-lactamase superfamily"/>
    <property type="match status" value="1"/>
</dbReference>
<evidence type="ECO:0000313" key="4">
    <source>
        <dbReference type="Proteomes" id="UP001223646"/>
    </source>
</evidence>
<dbReference type="InterPro" id="IPR050515">
    <property type="entry name" value="Beta-lactam/transpept"/>
</dbReference>
<dbReference type="PANTHER" id="PTHR30627">
    <property type="entry name" value="PEPTIDOGLYCAN D,D-TRANSPEPTIDASE"/>
    <property type="match status" value="1"/>
</dbReference>
<accession>A0AAW9SLD6</accession>
<dbReference type="Proteomes" id="UP001223646">
    <property type="component" value="Unassembled WGS sequence"/>
</dbReference>
<comment type="caution">
    <text evidence="3">The sequence shown here is derived from an EMBL/GenBank/DDBJ whole genome shotgun (WGS) entry which is preliminary data.</text>
</comment>
<reference evidence="3" key="1">
    <citation type="submission" date="2023-05" db="EMBL/GenBank/DDBJ databases">
        <authorList>
            <person name="Du J."/>
        </authorList>
    </citation>
    <scope>NUCLEOTIDE SEQUENCE</scope>
    <source>
        <strain evidence="3">UMB1064</strain>
    </source>
</reference>
<dbReference type="PANTHER" id="PTHR30627:SF24">
    <property type="entry name" value="PENICILLIN-BINDING PROTEIN 4B"/>
    <property type="match status" value="1"/>
</dbReference>
<organism evidence="3 4">
    <name type="scientific">Corynebacterium amycolatum</name>
    <dbReference type="NCBI Taxonomy" id="43765"/>
    <lineage>
        <taxon>Bacteria</taxon>
        <taxon>Bacillati</taxon>
        <taxon>Actinomycetota</taxon>
        <taxon>Actinomycetes</taxon>
        <taxon>Mycobacteriales</taxon>
        <taxon>Corynebacteriaceae</taxon>
        <taxon>Corynebacterium</taxon>
    </lineage>
</organism>
<feature type="domain" description="Penicillin binding protein A dimerisation" evidence="2">
    <location>
        <begin position="52"/>
        <end position="133"/>
    </location>
</feature>
<dbReference type="InterPro" id="IPR001460">
    <property type="entry name" value="PCN-bd_Tpept"/>
</dbReference>
<reference evidence="3" key="2">
    <citation type="submission" date="2024-05" db="EMBL/GenBank/DDBJ databases">
        <authorList>
            <person name="Wolfe A."/>
        </authorList>
    </citation>
    <scope>NUCLEOTIDE SEQUENCE</scope>
    <source>
        <strain evidence="3">UMB1064</strain>
    </source>
</reference>
<dbReference type="Pfam" id="PF00905">
    <property type="entry name" value="Transpeptidase"/>
    <property type="match status" value="1"/>
</dbReference>
<dbReference type="GO" id="GO:0005886">
    <property type="term" value="C:plasma membrane"/>
    <property type="evidence" value="ECO:0007669"/>
    <property type="project" value="TreeGrafter"/>
</dbReference>
<dbReference type="SUPFAM" id="SSF56601">
    <property type="entry name" value="beta-lactamase/transpeptidase-like"/>
    <property type="match status" value="1"/>
</dbReference>
<feature type="domain" description="Penicillin-binding protein transpeptidase" evidence="1">
    <location>
        <begin position="157"/>
        <end position="470"/>
    </location>
</feature>
<dbReference type="GO" id="GO:0071555">
    <property type="term" value="P:cell wall organization"/>
    <property type="evidence" value="ECO:0007669"/>
    <property type="project" value="TreeGrafter"/>
</dbReference>
<dbReference type="GO" id="GO:0008658">
    <property type="term" value="F:penicillin binding"/>
    <property type="evidence" value="ECO:0007669"/>
    <property type="project" value="InterPro"/>
</dbReference>
<dbReference type="InterPro" id="IPR012338">
    <property type="entry name" value="Beta-lactam/transpept-like"/>
</dbReference>
<dbReference type="Gene3D" id="3.90.1310.10">
    <property type="entry name" value="Penicillin-binding protein 2a (Domain 2)"/>
    <property type="match status" value="1"/>
</dbReference>
<gene>
    <name evidence="3" type="ORF">QP460_010160</name>
</gene>
<dbReference type="InterPro" id="IPR054120">
    <property type="entry name" value="PBPA_dimer"/>
</dbReference>
<name>A0AAW9SLD6_CORAY</name>
<dbReference type="AlphaFoldDB" id="A0AAW9SLD6"/>
<dbReference type="EMBL" id="JASOOY020000033">
    <property type="protein sequence ID" value="MEO3717947.1"/>
    <property type="molecule type" value="Genomic_DNA"/>
</dbReference>
<sequence>MNKTIRQIFVVVLGLFVLLLANLTYIQGFQQDKYAHNPLNSRQFLEEKSKPRGQITTDGDILAHSVKGENGFYDRSYDTDPEAYAAVVGYLSDIYGSAGIERSQNEILNGSDPSLFTSRTLDMVTGKEPSGASAELTLLPNAQRTAYQQLAERGYVGSAVAIRPSTGEILAMASTPSFNPNDIAAGDESTWQSLNNNEGAPLLNHATQRPLPPGSTFKVLTTVTALEQGASPDTSVTGAPQITLPDTTTTLENYGGSTCGGATTTLRQAFAQSCNTAFAELGMQYGADALKDVAKRFGIGETHDDAGLPIQPSTVGEIPDQSSLGQTSIGQRDVSFTPLDNAIIAATIANGGVRMEPQIIKSVRGADLSEIKSFKPIEAGEAISPEVAETVTELMRGSESHSGGNGSRIASKTGTAEHGAVRGEYAPHVWYIAFAPDSDVAVAVVVENGGGQGQGATGASVAAPIGRALINAVEQAGR</sequence>